<name>A0A0W0GDC7_MONRR</name>
<dbReference type="GO" id="GO:0032153">
    <property type="term" value="C:cell division site"/>
    <property type="evidence" value="ECO:0007669"/>
    <property type="project" value="TreeGrafter"/>
</dbReference>
<dbReference type="EMBL" id="LATX01000314">
    <property type="protein sequence ID" value="KTB46581.1"/>
    <property type="molecule type" value="Genomic_DNA"/>
</dbReference>
<proteinExistence type="predicted"/>
<dbReference type="GO" id="GO:0035838">
    <property type="term" value="C:growing cell tip"/>
    <property type="evidence" value="ECO:0007669"/>
    <property type="project" value="TreeGrafter"/>
</dbReference>
<reference evidence="2 3" key="1">
    <citation type="submission" date="2015-12" db="EMBL/GenBank/DDBJ databases">
        <title>Draft genome sequence of Moniliophthora roreri, the causal agent of frosty pod rot of cacao.</title>
        <authorList>
            <person name="Aime M.C."/>
            <person name="Diaz-Valderrama J.R."/>
            <person name="Kijpornyongpan T."/>
            <person name="Phillips-Mora W."/>
        </authorList>
    </citation>
    <scope>NUCLEOTIDE SEQUENCE [LARGE SCALE GENOMIC DNA]</scope>
    <source>
        <strain evidence="2 3">MCA 2952</strain>
    </source>
</reference>
<evidence type="ECO:0000313" key="2">
    <source>
        <dbReference type="EMBL" id="KTB46581.1"/>
    </source>
</evidence>
<dbReference type="PANTHER" id="PTHR28013:SF4">
    <property type="entry name" value="MARVEL DOMAIN-CONTAINING PROTEIN"/>
    <property type="match status" value="1"/>
</dbReference>
<keyword evidence="1" id="KW-1133">Transmembrane helix</keyword>
<keyword evidence="1" id="KW-0812">Transmembrane</keyword>
<sequence>MKPEHKPLAAHRVTSVVSVFFLLSIFVLLLLVGLSLTIIKPIYIIRVFNANPDAPISSLATELRFGVWGICASGTLDTSDSVCYGPRLGYLSYLDENLITTQLLQRFGLTEPIILAVLKSLLTVLILHLVAAGFAFVGLVPALFLASHGLTILSLVLTVVTALLTTIVFVIDLVVVLTVKNQLPKLTNNGIGVEFGNAVWMVLGAMLGAWLAVIFLSARACYCCGVRRKHLHEFEHYHEKQPRPETSS</sequence>
<dbReference type="PANTHER" id="PTHR28013">
    <property type="entry name" value="PROTEIN DCV1-RELATED"/>
    <property type="match status" value="1"/>
</dbReference>
<dbReference type="eggNOG" id="ENOG502SP7Y">
    <property type="taxonomic scope" value="Eukaryota"/>
</dbReference>
<protein>
    <recommendedName>
        <fullName evidence="4">Pali-domain-containing protein</fullName>
    </recommendedName>
</protein>
<gene>
    <name evidence="2" type="ORF">WG66_831</name>
</gene>
<dbReference type="GO" id="GO:0005886">
    <property type="term" value="C:plasma membrane"/>
    <property type="evidence" value="ECO:0007669"/>
    <property type="project" value="InterPro"/>
</dbReference>
<evidence type="ECO:0000256" key="1">
    <source>
        <dbReference type="SAM" id="Phobius"/>
    </source>
</evidence>
<accession>A0A0W0GDC7</accession>
<feature type="transmembrane region" description="Helical" evidence="1">
    <location>
        <begin position="198"/>
        <end position="218"/>
    </location>
</feature>
<dbReference type="AlphaFoldDB" id="A0A0W0GDC7"/>
<dbReference type="InterPro" id="IPR051380">
    <property type="entry name" value="pH-response_reg_palI/RIM9"/>
</dbReference>
<dbReference type="Pfam" id="PF06687">
    <property type="entry name" value="SUR7"/>
    <property type="match status" value="1"/>
</dbReference>
<dbReference type="InterPro" id="IPR009571">
    <property type="entry name" value="SUR7/Rim9-like_fungi"/>
</dbReference>
<organism evidence="2 3">
    <name type="scientific">Moniliophthora roreri</name>
    <name type="common">Frosty pod rot fungus</name>
    <name type="synonym">Monilia roreri</name>
    <dbReference type="NCBI Taxonomy" id="221103"/>
    <lineage>
        <taxon>Eukaryota</taxon>
        <taxon>Fungi</taxon>
        <taxon>Dikarya</taxon>
        <taxon>Basidiomycota</taxon>
        <taxon>Agaricomycotina</taxon>
        <taxon>Agaricomycetes</taxon>
        <taxon>Agaricomycetidae</taxon>
        <taxon>Agaricales</taxon>
        <taxon>Marasmiineae</taxon>
        <taxon>Marasmiaceae</taxon>
        <taxon>Moniliophthora</taxon>
    </lineage>
</organism>
<feature type="transmembrane region" description="Helical" evidence="1">
    <location>
        <begin position="121"/>
        <end position="146"/>
    </location>
</feature>
<feature type="transmembrane region" description="Helical" evidence="1">
    <location>
        <begin position="152"/>
        <end position="177"/>
    </location>
</feature>
<comment type="caution">
    <text evidence="2">The sequence shown here is derived from an EMBL/GenBank/DDBJ whole genome shotgun (WGS) entry which is preliminary data.</text>
</comment>
<evidence type="ECO:0008006" key="4">
    <source>
        <dbReference type="Google" id="ProtNLM"/>
    </source>
</evidence>
<evidence type="ECO:0000313" key="3">
    <source>
        <dbReference type="Proteomes" id="UP000054988"/>
    </source>
</evidence>
<feature type="transmembrane region" description="Helical" evidence="1">
    <location>
        <begin position="20"/>
        <end position="39"/>
    </location>
</feature>
<keyword evidence="1" id="KW-0472">Membrane</keyword>
<dbReference type="Proteomes" id="UP000054988">
    <property type="component" value="Unassembled WGS sequence"/>
</dbReference>